<dbReference type="InterPro" id="IPR047656">
    <property type="entry name" value="IS481-like_transpos"/>
</dbReference>
<dbReference type="SUPFAM" id="SSF53098">
    <property type="entry name" value="Ribonuclease H-like"/>
    <property type="match status" value="1"/>
</dbReference>
<evidence type="ECO:0000313" key="3">
    <source>
        <dbReference type="Proteomes" id="UP000316727"/>
    </source>
</evidence>
<dbReference type="Proteomes" id="UP000316727">
    <property type="component" value="Unassembled WGS sequence"/>
</dbReference>
<dbReference type="InterPro" id="IPR036397">
    <property type="entry name" value="RNaseH_sf"/>
</dbReference>
<feature type="domain" description="Integrase catalytic" evidence="1">
    <location>
        <begin position="129"/>
        <end position="285"/>
    </location>
</feature>
<dbReference type="PANTHER" id="PTHR35004:SF7">
    <property type="entry name" value="INTEGRASE PROTEIN"/>
    <property type="match status" value="1"/>
</dbReference>
<dbReference type="PANTHER" id="PTHR35004">
    <property type="entry name" value="TRANSPOSASE RV3428C-RELATED"/>
    <property type="match status" value="1"/>
</dbReference>
<keyword evidence="3" id="KW-1185">Reference proteome</keyword>
<dbReference type="InterPro" id="IPR009057">
    <property type="entry name" value="Homeodomain-like_sf"/>
</dbReference>
<sequence length="328" mass="39247">MKKEEQKQKAREDWIRVYQQLGSVSKAALRCGIARSTLHRWIKRLPDEGLADRSRRPHRLARQKWDDDVINLILDIRDTCRFGKIRICSHLLQQHQVKISPSTVARVLEKYDMKLLKRYHKKKVFKRYAKEIPGERVQMDVCKIDTGIYQYTAIDDCSRFRVLHIYSRRTAKNTVSFLERVVEQMPFPIQRVQTDRGKEFFGIAFQEILQEYGIKFRPIKPRSPHLNGKVERSHQTDLQEFYMMANLKDPCLNDRLEEWQFHYNWHRSHSSLKGKTPMDVVTEKSALTPLWEDIEAKYDSAREPIREQNYGWERKLSKYKKKERPAKN</sequence>
<comment type="caution">
    <text evidence="2">The sequence shown here is derived from an EMBL/GenBank/DDBJ whole genome shotgun (WGS) entry which is preliminary data.</text>
</comment>
<dbReference type="Pfam" id="PF00665">
    <property type="entry name" value="rve"/>
    <property type="match status" value="1"/>
</dbReference>
<dbReference type="GO" id="GO:0015074">
    <property type="term" value="P:DNA integration"/>
    <property type="evidence" value="ECO:0007669"/>
    <property type="project" value="InterPro"/>
</dbReference>
<accession>A0A501VT65</accession>
<protein>
    <submittedName>
        <fullName evidence="2">IS481 family transposase</fullName>
    </submittedName>
</protein>
<dbReference type="PROSITE" id="PS50994">
    <property type="entry name" value="INTEGRASE"/>
    <property type="match status" value="1"/>
</dbReference>
<dbReference type="GO" id="GO:0003676">
    <property type="term" value="F:nucleic acid binding"/>
    <property type="evidence" value="ECO:0007669"/>
    <property type="project" value="InterPro"/>
</dbReference>
<dbReference type="InterPro" id="IPR001584">
    <property type="entry name" value="Integrase_cat-core"/>
</dbReference>
<dbReference type="OrthoDB" id="930609at2"/>
<dbReference type="EMBL" id="VFRQ01000031">
    <property type="protein sequence ID" value="TPE39210.1"/>
    <property type="molecule type" value="Genomic_DNA"/>
</dbReference>
<dbReference type="Gene3D" id="3.30.420.10">
    <property type="entry name" value="Ribonuclease H-like superfamily/Ribonuclease H"/>
    <property type="match status" value="1"/>
</dbReference>
<proteinExistence type="predicted"/>
<dbReference type="RefSeq" id="WP_140456493.1">
    <property type="nucleotide sequence ID" value="NZ_VFRQ01000031.1"/>
</dbReference>
<dbReference type="InterPro" id="IPR012337">
    <property type="entry name" value="RNaseH-like_sf"/>
</dbReference>
<evidence type="ECO:0000313" key="2">
    <source>
        <dbReference type="EMBL" id="TPE39210.1"/>
    </source>
</evidence>
<name>A0A501VT65_9BACT</name>
<gene>
    <name evidence="2" type="ORF">FJM65_21105</name>
</gene>
<dbReference type="Pfam" id="PF13565">
    <property type="entry name" value="HTH_32"/>
    <property type="match status" value="1"/>
</dbReference>
<organism evidence="2 3">
    <name type="scientific">Pontibacter mangrovi</name>
    <dbReference type="NCBI Taxonomy" id="2589816"/>
    <lineage>
        <taxon>Bacteria</taxon>
        <taxon>Pseudomonadati</taxon>
        <taxon>Bacteroidota</taxon>
        <taxon>Cytophagia</taxon>
        <taxon>Cytophagales</taxon>
        <taxon>Hymenobacteraceae</taxon>
        <taxon>Pontibacter</taxon>
    </lineage>
</organism>
<dbReference type="SUPFAM" id="SSF46689">
    <property type="entry name" value="Homeodomain-like"/>
    <property type="match status" value="1"/>
</dbReference>
<evidence type="ECO:0000259" key="1">
    <source>
        <dbReference type="PROSITE" id="PS50994"/>
    </source>
</evidence>
<dbReference type="NCBIfam" id="NF033577">
    <property type="entry name" value="transpos_IS481"/>
    <property type="match status" value="1"/>
</dbReference>
<dbReference type="AlphaFoldDB" id="A0A501VT65"/>
<reference evidence="2 3" key="1">
    <citation type="submission" date="2019-06" db="EMBL/GenBank/DDBJ databases">
        <title>A novel bacterium of genus Pontibacter, isolated from marine sediment.</title>
        <authorList>
            <person name="Huang H."/>
            <person name="Mo K."/>
            <person name="Hu Y."/>
        </authorList>
    </citation>
    <scope>NUCLEOTIDE SEQUENCE [LARGE SCALE GENOMIC DNA]</scope>
    <source>
        <strain evidence="2 3">HB172049</strain>
    </source>
</reference>